<dbReference type="PANTHER" id="PTHR48086:SF8">
    <property type="entry name" value="MONOCARBOXYLIC ACID PERMEASE"/>
    <property type="match status" value="1"/>
</dbReference>
<evidence type="ECO:0000313" key="10">
    <source>
        <dbReference type="Proteomes" id="UP001500503"/>
    </source>
</evidence>
<evidence type="ECO:0000313" key="9">
    <source>
        <dbReference type="EMBL" id="GAA4501463.1"/>
    </source>
</evidence>
<proteinExistence type="inferred from homology"/>
<feature type="transmembrane region" description="Helical" evidence="8">
    <location>
        <begin position="189"/>
        <end position="208"/>
    </location>
</feature>
<name>A0ABP8QDT0_9ACTN</name>
<dbReference type="Pfam" id="PF00474">
    <property type="entry name" value="SSF"/>
    <property type="match status" value="1"/>
</dbReference>
<comment type="caution">
    <text evidence="9">The sequence shown here is derived from an EMBL/GenBank/DDBJ whole genome shotgun (WGS) entry which is preliminary data.</text>
</comment>
<comment type="similarity">
    <text evidence="2 7">Belongs to the sodium:solute symporter (SSF) (TC 2.A.21) family.</text>
</comment>
<dbReference type="PANTHER" id="PTHR48086">
    <property type="entry name" value="SODIUM/PROLINE SYMPORTER-RELATED"/>
    <property type="match status" value="1"/>
</dbReference>
<dbReference type="Proteomes" id="UP001500503">
    <property type="component" value="Unassembled WGS sequence"/>
</dbReference>
<keyword evidence="5 8" id="KW-1133">Transmembrane helix</keyword>
<dbReference type="InterPro" id="IPR038377">
    <property type="entry name" value="Na/Glc_symporter_sf"/>
</dbReference>
<dbReference type="RefSeq" id="WP_345468251.1">
    <property type="nucleotide sequence ID" value="NZ_BAABHF010000026.1"/>
</dbReference>
<feature type="transmembrane region" description="Helical" evidence="8">
    <location>
        <begin position="121"/>
        <end position="139"/>
    </location>
</feature>
<gene>
    <name evidence="9" type="ORF">GCM10023191_051530</name>
</gene>
<organism evidence="9 10">
    <name type="scientific">Actinoallomurus oryzae</name>
    <dbReference type="NCBI Taxonomy" id="502180"/>
    <lineage>
        <taxon>Bacteria</taxon>
        <taxon>Bacillati</taxon>
        <taxon>Actinomycetota</taxon>
        <taxon>Actinomycetes</taxon>
        <taxon>Streptosporangiales</taxon>
        <taxon>Thermomonosporaceae</taxon>
        <taxon>Actinoallomurus</taxon>
    </lineage>
</organism>
<evidence type="ECO:0000256" key="4">
    <source>
        <dbReference type="ARBA" id="ARBA00022692"/>
    </source>
</evidence>
<evidence type="ECO:0000256" key="7">
    <source>
        <dbReference type="RuleBase" id="RU362091"/>
    </source>
</evidence>
<evidence type="ECO:0000256" key="6">
    <source>
        <dbReference type="ARBA" id="ARBA00023136"/>
    </source>
</evidence>
<dbReference type="InterPro" id="IPR001734">
    <property type="entry name" value="Na/solute_symporter"/>
</dbReference>
<feature type="transmembrane region" description="Helical" evidence="8">
    <location>
        <begin position="278"/>
        <end position="298"/>
    </location>
</feature>
<evidence type="ECO:0000256" key="3">
    <source>
        <dbReference type="ARBA" id="ARBA00022448"/>
    </source>
</evidence>
<dbReference type="InterPro" id="IPR050277">
    <property type="entry name" value="Sodium:Solute_Symporter"/>
</dbReference>
<dbReference type="PROSITE" id="PS50283">
    <property type="entry name" value="NA_SOLUT_SYMP_3"/>
    <property type="match status" value="1"/>
</dbReference>
<keyword evidence="3" id="KW-0813">Transport</keyword>
<evidence type="ECO:0000256" key="5">
    <source>
        <dbReference type="ARBA" id="ARBA00022989"/>
    </source>
</evidence>
<protein>
    <submittedName>
        <fullName evidence="9">Sodium:solute symporter</fullName>
    </submittedName>
</protein>
<feature type="transmembrane region" description="Helical" evidence="8">
    <location>
        <begin position="84"/>
        <end position="100"/>
    </location>
</feature>
<dbReference type="EMBL" id="BAABHF010000026">
    <property type="protein sequence ID" value="GAA4501463.1"/>
    <property type="molecule type" value="Genomic_DNA"/>
</dbReference>
<comment type="subcellular location">
    <subcellularLocation>
        <location evidence="1">Membrane</location>
        <topology evidence="1">Multi-pass membrane protein</topology>
    </subcellularLocation>
</comment>
<feature type="transmembrane region" description="Helical" evidence="8">
    <location>
        <begin position="392"/>
        <end position="414"/>
    </location>
</feature>
<reference evidence="10" key="1">
    <citation type="journal article" date="2019" name="Int. J. Syst. Evol. Microbiol.">
        <title>The Global Catalogue of Microorganisms (GCM) 10K type strain sequencing project: providing services to taxonomists for standard genome sequencing and annotation.</title>
        <authorList>
            <consortium name="The Broad Institute Genomics Platform"/>
            <consortium name="The Broad Institute Genome Sequencing Center for Infectious Disease"/>
            <person name="Wu L."/>
            <person name="Ma J."/>
        </authorList>
    </citation>
    <scope>NUCLEOTIDE SEQUENCE [LARGE SCALE GENOMIC DNA]</scope>
    <source>
        <strain evidence="10">JCM 17933</strain>
    </source>
</reference>
<accession>A0ABP8QDT0</accession>
<dbReference type="CDD" id="cd10322">
    <property type="entry name" value="SLC5sbd"/>
    <property type="match status" value="1"/>
</dbReference>
<sequence length="510" mass="54798">MSSSVILVLSLLLTFAILIVGAMLGRNHNNDLEGWLVHHRGMGSVLLWFLLGSEIYTAFTFQGLAGYSYTKGAAGFYNVAQNDVSYAVAFLVLPCIWALGKRYGHVTQADFIAHRYRSRGLGIFTAFASALIMIAYIDLNIEGLAAIFHVLGGNVSPVVGNLIGFAVLAIAVFIGGIRGNAMQSVAKDLLMFLAIAAIFIAVPVHYFGGFGKMFNAFNTRTPQYFELGKVAKDLGPTWLWSTVLLTGLGQWMWPQWFGAAFTAKSPRSLKRQAVFMPFYQLVKVAVLIVGFAAVMALGSGHPGNNVVMTMAKEIFPGWALVLIVVAAMLAAIVPGGPIVMTSASLLAKNVVQQLRPQTADRTIFWLTRALVFPLTFTALIITLWAPALIVNVLLLAYAFIAQLFPAVVVGGIFWRRATKQGVLTGLLTGWAVTGYLQLAGHDTLWGINTGLIGLAANLLAFAAVSLVTPAVEGTESVRETLDLVAVEEEATAGERRKKVTTTPRTAAEGA</sequence>
<feature type="transmembrane region" description="Helical" evidence="8">
    <location>
        <begin position="45"/>
        <end position="64"/>
    </location>
</feature>
<feature type="transmembrane region" description="Helical" evidence="8">
    <location>
        <begin position="421"/>
        <end position="438"/>
    </location>
</feature>
<evidence type="ECO:0000256" key="8">
    <source>
        <dbReference type="SAM" id="Phobius"/>
    </source>
</evidence>
<feature type="transmembrane region" description="Helical" evidence="8">
    <location>
        <begin position="159"/>
        <end position="177"/>
    </location>
</feature>
<feature type="transmembrane region" description="Helical" evidence="8">
    <location>
        <begin position="6"/>
        <end position="24"/>
    </location>
</feature>
<evidence type="ECO:0000256" key="2">
    <source>
        <dbReference type="ARBA" id="ARBA00006434"/>
    </source>
</evidence>
<feature type="transmembrane region" description="Helical" evidence="8">
    <location>
        <begin position="238"/>
        <end position="257"/>
    </location>
</feature>
<keyword evidence="10" id="KW-1185">Reference proteome</keyword>
<dbReference type="Gene3D" id="1.20.1730.10">
    <property type="entry name" value="Sodium/glucose cotransporter"/>
    <property type="match status" value="1"/>
</dbReference>
<evidence type="ECO:0000256" key="1">
    <source>
        <dbReference type="ARBA" id="ARBA00004141"/>
    </source>
</evidence>
<feature type="transmembrane region" description="Helical" evidence="8">
    <location>
        <begin position="318"/>
        <end position="342"/>
    </location>
</feature>
<feature type="transmembrane region" description="Helical" evidence="8">
    <location>
        <begin position="363"/>
        <end position="386"/>
    </location>
</feature>
<keyword evidence="4 8" id="KW-0812">Transmembrane</keyword>
<keyword evidence="6 8" id="KW-0472">Membrane</keyword>
<feature type="transmembrane region" description="Helical" evidence="8">
    <location>
        <begin position="444"/>
        <end position="468"/>
    </location>
</feature>